<protein>
    <submittedName>
        <fullName evidence="1">Uncharacterized protein</fullName>
    </submittedName>
</protein>
<accession>A0A4Y2BKQ7</accession>
<sequence>DNFYRLGILNFKKSFFVIHPNVPLQAFVDDFLSVAAGDSDRGLGRRPSEALEIFKNWSDRYYLQILIESVHGWHSFPAEFIKKGRISSEEDLADKGLINIFTDGSRSELGVGTAFCILDEQQEFH</sequence>
<dbReference type="Proteomes" id="UP000499080">
    <property type="component" value="Unassembled WGS sequence"/>
</dbReference>
<organism evidence="1 2">
    <name type="scientific">Araneus ventricosus</name>
    <name type="common">Orbweaver spider</name>
    <name type="synonym">Epeira ventricosa</name>
    <dbReference type="NCBI Taxonomy" id="182803"/>
    <lineage>
        <taxon>Eukaryota</taxon>
        <taxon>Metazoa</taxon>
        <taxon>Ecdysozoa</taxon>
        <taxon>Arthropoda</taxon>
        <taxon>Chelicerata</taxon>
        <taxon>Arachnida</taxon>
        <taxon>Araneae</taxon>
        <taxon>Araneomorphae</taxon>
        <taxon>Entelegynae</taxon>
        <taxon>Araneoidea</taxon>
        <taxon>Araneidae</taxon>
        <taxon>Araneus</taxon>
    </lineage>
</organism>
<dbReference type="AlphaFoldDB" id="A0A4Y2BKQ7"/>
<comment type="caution">
    <text evidence="1">The sequence shown here is derived from an EMBL/GenBank/DDBJ whole genome shotgun (WGS) entry which is preliminary data.</text>
</comment>
<proteinExistence type="predicted"/>
<dbReference type="EMBL" id="BGPR01160063">
    <property type="protein sequence ID" value="GBL92533.1"/>
    <property type="molecule type" value="Genomic_DNA"/>
</dbReference>
<name>A0A4Y2BKQ7_ARAVE</name>
<evidence type="ECO:0000313" key="1">
    <source>
        <dbReference type="EMBL" id="GBL92533.1"/>
    </source>
</evidence>
<evidence type="ECO:0000313" key="2">
    <source>
        <dbReference type="Proteomes" id="UP000499080"/>
    </source>
</evidence>
<feature type="non-terminal residue" evidence="1">
    <location>
        <position position="1"/>
    </location>
</feature>
<reference evidence="1 2" key="1">
    <citation type="journal article" date="2019" name="Sci. Rep.">
        <title>Orb-weaving spider Araneus ventricosus genome elucidates the spidroin gene catalogue.</title>
        <authorList>
            <person name="Kono N."/>
            <person name="Nakamura H."/>
            <person name="Ohtoshi R."/>
            <person name="Moran D.A.P."/>
            <person name="Shinohara A."/>
            <person name="Yoshida Y."/>
            <person name="Fujiwara M."/>
            <person name="Mori M."/>
            <person name="Tomita M."/>
            <person name="Arakawa K."/>
        </authorList>
    </citation>
    <scope>NUCLEOTIDE SEQUENCE [LARGE SCALE GENOMIC DNA]</scope>
</reference>
<keyword evidence="2" id="KW-1185">Reference proteome</keyword>
<dbReference type="OrthoDB" id="7765170at2759"/>
<gene>
    <name evidence="1" type="ORF">AVEN_115826_1</name>
</gene>